<proteinExistence type="predicted"/>
<dbReference type="RefSeq" id="WP_232646198.1">
    <property type="nucleotide sequence ID" value="NZ_JAJSBI010000001.1"/>
</dbReference>
<feature type="domain" description="DUF397" evidence="2">
    <location>
        <begin position="32"/>
        <end position="79"/>
    </location>
</feature>
<protein>
    <submittedName>
        <fullName evidence="3">DUF397 domain-containing protein</fullName>
    </submittedName>
</protein>
<sequence>MLNEHNVLKHKGGTHGHEARAHGATTRTWSTTASDGGQNCLEAARPTPGGIAIRDSKNPTGPALLLPRAAWTTFVTHLREATA</sequence>
<gene>
    <name evidence="3" type="ORF">LJ657_01195</name>
</gene>
<feature type="region of interest" description="Disordered" evidence="1">
    <location>
        <begin position="1"/>
        <end position="59"/>
    </location>
</feature>
<evidence type="ECO:0000313" key="3">
    <source>
        <dbReference type="EMBL" id="MCD9872317.1"/>
    </source>
</evidence>
<reference evidence="3" key="1">
    <citation type="submission" date="2021-12" db="EMBL/GenBank/DDBJ databases">
        <authorList>
            <person name="Lee J.-H."/>
            <person name="Kim S.-B."/>
        </authorList>
    </citation>
    <scope>NUCLEOTIDE SEQUENCE</scope>
    <source>
        <strain evidence="3">NR30</strain>
    </source>
</reference>
<keyword evidence="4" id="KW-1185">Reference proteome</keyword>
<dbReference type="InterPro" id="IPR007278">
    <property type="entry name" value="DUF397"/>
</dbReference>
<dbReference type="EMBL" id="JAJSBI010000001">
    <property type="protein sequence ID" value="MCD9872317.1"/>
    <property type="molecule type" value="Genomic_DNA"/>
</dbReference>
<dbReference type="AlphaFoldDB" id="A0A9Q3VI65"/>
<evidence type="ECO:0000256" key="1">
    <source>
        <dbReference type="SAM" id="MobiDB-lite"/>
    </source>
</evidence>
<organism evidence="3 4">
    <name type="scientific">Streptomyces guryensis</name>
    <dbReference type="NCBI Taxonomy" id="2886947"/>
    <lineage>
        <taxon>Bacteria</taxon>
        <taxon>Bacillati</taxon>
        <taxon>Actinomycetota</taxon>
        <taxon>Actinomycetes</taxon>
        <taxon>Kitasatosporales</taxon>
        <taxon>Streptomycetaceae</taxon>
        <taxon>Streptomyces</taxon>
    </lineage>
</organism>
<accession>A0A9Q3VI65</accession>
<dbReference type="Pfam" id="PF04149">
    <property type="entry name" value="DUF397"/>
    <property type="match status" value="1"/>
</dbReference>
<feature type="compositionally biased region" description="Polar residues" evidence="1">
    <location>
        <begin position="25"/>
        <end position="37"/>
    </location>
</feature>
<name>A0A9Q3VI65_9ACTN</name>
<dbReference type="Proteomes" id="UP001108029">
    <property type="component" value="Unassembled WGS sequence"/>
</dbReference>
<evidence type="ECO:0000313" key="4">
    <source>
        <dbReference type="Proteomes" id="UP001108029"/>
    </source>
</evidence>
<comment type="caution">
    <text evidence="3">The sequence shown here is derived from an EMBL/GenBank/DDBJ whole genome shotgun (WGS) entry which is preliminary data.</text>
</comment>
<evidence type="ECO:0000259" key="2">
    <source>
        <dbReference type="Pfam" id="PF04149"/>
    </source>
</evidence>